<reference evidence="9 10" key="1">
    <citation type="journal article" date="2012" name="ISME J.">
        <title>Nitrification expanded: discovery, physiology and genomics of a nitrite-oxidizing bacterium from the phylum Chloroflexi.</title>
        <authorList>
            <person name="Sorokin D.Y."/>
            <person name="Lucker S."/>
            <person name="Vejmelkova D."/>
            <person name="Kostrikina N.A."/>
            <person name="Kleerebezem R."/>
            <person name="Rijpstra W.I."/>
            <person name="Damste J.S."/>
            <person name="Le Paslier D."/>
            <person name="Muyzer G."/>
            <person name="Wagner M."/>
            <person name="van Loosdrecht M.C."/>
            <person name="Daims H."/>
        </authorList>
    </citation>
    <scope>NUCLEOTIDE SEQUENCE [LARGE SCALE GENOMIC DNA]</scope>
    <source>
        <strain evidence="10">none</strain>
    </source>
</reference>
<dbReference type="InterPro" id="IPR014710">
    <property type="entry name" value="RmlC-like_jellyroll"/>
</dbReference>
<dbReference type="InterPro" id="IPR018488">
    <property type="entry name" value="cNMP-bd_CS"/>
</dbReference>
<dbReference type="OrthoDB" id="9798104at2"/>
<dbReference type="CDD" id="cd00038">
    <property type="entry name" value="CAP_ED"/>
    <property type="match status" value="1"/>
</dbReference>
<evidence type="ECO:0000259" key="8">
    <source>
        <dbReference type="PROSITE" id="PS51063"/>
    </source>
</evidence>
<dbReference type="GO" id="GO:0005829">
    <property type="term" value="C:cytosol"/>
    <property type="evidence" value="ECO:0007669"/>
    <property type="project" value="TreeGrafter"/>
</dbReference>
<dbReference type="SMART" id="SM00419">
    <property type="entry name" value="HTH_CRP"/>
    <property type="match status" value="1"/>
</dbReference>
<dbReference type="EMBL" id="CAGS01000089">
    <property type="protein sequence ID" value="CCF83050.1"/>
    <property type="molecule type" value="Genomic_DNA"/>
</dbReference>
<dbReference type="Pfam" id="PF00027">
    <property type="entry name" value="cNMP_binding"/>
    <property type="match status" value="1"/>
</dbReference>
<dbReference type="FunFam" id="2.60.120.10:FF:000003">
    <property type="entry name" value="Crp/Fnr family transcriptional regulator"/>
    <property type="match status" value="1"/>
</dbReference>
<keyword evidence="10" id="KW-1185">Reference proteome</keyword>
<dbReference type="SMART" id="SM00100">
    <property type="entry name" value="cNMP"/>
    <property type="match status" value="1"/>
</dbReference>
<organism evidence="9 10">
    <name type="scientific">Nitrolancea hollandica Lb</name>
    <dbReference type="NCBI Taxonomy" id="1129897"/>
    <lineage>
        <taxon>Bacteria</taxon>
        <taxon>Pseudomonadati</taxon>
        <taxon>Thermomicrobiota</taxon>
        <taxon>Thermomicrobia</taxon>
        <taxon>Sphaerobacterales</taxon>
        <taxon>Sphaerobacterineae</taxon>
        <taxon>Sphaerobacteraceae</taxon>
        <taxon>Nitrolancea</taxon>
    </lineage>
</organism>
<evidence type="ECO:0000256" key="6">
    <source>
        <dbReference type="ARBA" id="ARBA00033082"/>
    </source>
</evidence>
<dbReference type="InterPro" id="IPR036388">
    <property type="entry name" value="WH-like_DNA-bd_sf"/>
</dbReference>
<protein>
    <recommendedName>
        <fullName evidence="6">cAMP receptor protein</fullName>
    </recommendedName>
</protein>
<dbReference type="AlphaFoldDB" id="I4EED8"/>
<dbReference type="Gene3D" id="1.10.10.10">
    <property type="entry name" value="Winged helix-like DNA-binding domain superfamily/Winged helix DNA-binding domain"/>
    <property type="match status" value="1"/>
</dbReference>
<evidence type="ECO:0000256" key="1">
    <source>
        <dbReference type="ARBA" id="ARBA00022741"/>
    </source>
</evidence>
<dbReference type="Pfam" id="PF13545">
    <property type="entry name" value="HTH_Crp_2"/>
    <property type="match status" value="1"/>
</dbReference>
<accession>I4EED8</accession>
<gene>
    <name evidence="9" type="ORF">NITHO_1790003</name>
</gene>
<evidence type="ECO:0000313" key="9">
    <source>
        <dbReference type="EMBL" id="CCF83050.1"/>
    </source>
</evidence>
<dbReference type="GO" id="GO:0030552">
    <property type="term" value="F:cAMP binding"/>
    <property type="evidence" value="ECO:0007669"/>
    <property type="project" value="UniProtKB-ARBA"/>
</dbReference>
<dbReference type="PROSITE" id="PS00889">
    <property type="entry name" value="CNMP_BINDING_2"/>
    <property type="match status" value="1"/>
</dbReference>
<comment type="caution">
    <text evidence="9">The sequence shown here is derived from an EMBL/GenBank/DDBJ whole genome shotgun (WGS) entry which is preliminary data.</text>
</comment>
<dbReference type="InterPro" id="IPR000595">
    <property type="entry name" value="cNMP-bd_dom"/>
</dbReference>
<evidence type="ECO:0000256" key="5">
    <source>
        <dbReference type="ARBA" id="ARBA00023163"/>
    </source>
</evidence>
<dbReference type="Gene3D" id="2.60.120.10">
    <property type="entry name" value="Jelly Rolls"/>
    <property type="match status" value="1"/>
</dbReference>
<feature type="domain" description="Cyclic nucleotide-binding" evidence="7">
    <location>
        <begin position="16"/>
        <end position="136"/>
    </location>
</feature>
<dbReference type="GO" id="GO:0045893">
    <property type="term" value="P:positive regulation of DNA-templated transcription"/>
    <property type="evidence" value="ECO:0007669"/>
    <property type="project" value="UniProtKB-ARBA"/>
</dbReference>
<dbReference type="PANTHER" id="PTHR24567:SF68">
    <property type="entry name" value="DNA-BINDING TRANSCRIPTIONAL DUAL REGULATOR CRP"/>
    <property type="match status" value="1"/>
</dbReference>
<dbReference type="PROSITE" id="PS50042">
    <property type="entry name" value="CNMP_BINDING_3"/>
    <property type="match status" value="1"/>
</dbReference>
<keyword evidence="2" id="KW-0805">Transcription regulation</keyword>
<keyword evidence="4" id="KW-0114">cAMP</keyword>
<name>I4EED8_9BACT</name>
<dbReference type="PROSITE" id="PS51063">
    <property type="entry name" value="HTH_CRP_2"/>
    <property type="match status" value="1"/>
</dbReference>
<feature type="domain" description="HTH crp-type" evidence="8">
    <location>
        <begin position="150"/>
        <end position="223"/>
    </location>
</feature>
<dbReference type="Proteomes" id="UP000004221">
    <property type="component" value="Unassembled WGS sequence"/>
</dbReference>
<keyword evidence="5" id="KW-0804">Transcription</keyword>
<sequence length="230" mass="25479">MSTSAAQPAILSQVTLFRALTTDERQGLAACLRRRHYAKGQIIFVQGDPGTTLYLIESGRVKIVLTSAEGKERVLAILGPHDFFGELALLDGEPRSADAVAQEACQLWLLQRADFLRYLETRPQVATMLLAVLSRRLRRTNQVVQEAAFLDVPARLARLLLELAGEEGQPGAGGAMIAARLTQTELAGLIGTTRESVNKWLGYYERQGLIRCQRGQIMVRQPQGLREYSF</sequence>
<evidence type="ECO:0000313" key="10">
    <source>
        <dbReference type="Proteomes" id="UP000004221"/>
    </source>
</evidence>
<keyword evidence="3" id="KW-0238">DNA-binding</keyword>
<dbReference type="SUPFAM" id="SSF46785">
    <property type="entry name" value="Winged helix' DNA-binding domain"/>
    <property type="match status" value="1"/>
</dbReference>
<dbReference type="SUPFAM" id="SSF51206">
    <property type="entry name" value="cAMP-binding domain-like"/>
    <property type="match status" value="1"/>
</dbReference>
<evidence type="ECO:0000259" key="7">
    <source>
        <dbReference type="PROSITE" id="PS50042"/>
    </source>
</evidence>
<proteinExistence type="predicted"/>
<dbReference type="RefSeq" id="WP_008475766.1">
    <property type="nucleotide sequence ID" value="NZ_CAGS01000089.1"/>
</dbReference>
<dbReference type="InterPro" id="IPR036390">
    <property type="entry name" value="WH_DNA-bd_sf"/>
</dbReference>
<dbReference type="InterPro" id="IPR018490">
    <property type="entry name" value="cNMP-bd_dom_sf"/>
</dbReference>
<dbReference type="GO" id="GO:0003677">
    <property type="term" value="F:DNA binding"/>
    <property type="evidence" value="ECO:0007669"/>
    <property type="project" value="UniProtKB-KW"/>
</dbReference>
<evidence type="ECO:0000256" key="4">
    <source>
        <dbReference type="ARBA" id="ARBA00023149"/>
    </source>
</evidence>
<dbReference type="InterPro" id="IPR012318">
    <property type="entry name" value="HTH_CRP"/>
</dbReference>
<keyword evidence="1" id="KW-0547">Nucleotide-binding</keyword>
<dbReference type="PRINTS" id="PR00103">
    <property type="entry name" value="CAMPKINASE"/>
</dbReference>
<evidence type="ECO:0000256" key="3">
    <source>
        <dbReference type="ARBA" id="ARBA00023125"/>
    </source>
</evidence>
<dbReference type="GO" id="GO:0003700">
    <property type="term" value="F:DNA-binding transcription factor activity"/>
    <property type="evidence" value="ECO:0007669"/>
    <property type="project" value="UniProtKB-ARBA"/>
</dbReference>
<evidence type="ECO:0000256" key="2">
    <source>
        <dbReference type="ARBA" id="ARBA00023015"/>
    </source>
</evidence>
<dbReference type="InterPro" id="IPR050397">
    <property type="entry name" value="Env_Response_Regulators"/>
</dbReference>
<dbReference type="PANTHER" id="PTHR24567">
    <property type="entry name" value="CRP FAMILY TRANSCRIPTIONAL REGULATORY PROTEIN"/>
    <property type="match status" value="1"/>
</dbReference>